<comment type="caution">
    <text evidence="3">The sequence shown here is derived from an EMBL/GenBank/DDBJ whole genome shotgun (WGS) entry which is preliminary data.</text>
</comment>
<protein>
    <recommendedName>
        <fullName evidence="2">J domain-containing protein</fullName>
    </recommendedName>
</protein>
<dbReference type="SMART" id="SM00271">
    <property type="entry name" value="DnaJ"/>
    <property type="match status" value="1"/>
</dbReference>
<dbReference type="InterPro" id="IPR036869">
    <property type="entry name" value="J_dom_sf"/>
</dbReference>
<dbReference type="PANTHER" id="PTHR37384">
    <property type="entry name" value="OS01G0835600 PROTEIN"/>
    <property type="match status" value="1"/>
</dbReference>
<dbReference type="SUPFAM" id="SSF46565">
    <property type="entry name" value="Chaperone J-domain"/>
    <property type="match status" value="1"/>
</dbReference>
<feature type="compositionally biased region" description="Low complexity" evidence="1">
    <location>
        <begin position="479"/>
        <end position="520"/>
    </location>
</feature>
<evidence type="ECO:0000313" key="4">
    <source>
        <dbReference type="Proteomes" id="UP001363151"/>
    </source>
</evidence>
<dbReference type="EMBL" id="JBBJCI010000033">
    <property type="protein sequence ID" value="KAK7253957.1"/>
    <property type="molecule type" value="Genomic_DNA"/>
</dbReference>
<accession>A0ABR1GDQ7</accession>
<dbReference type="InterPro" id="IPR001623">
    <property type="entry name" value="DnaJ_domain"/>
</dbReference>
<organism evidence="3 4">
    <name type="scientific">Aureococcus anophagefferens</name>
    <name type="common">Harmful bloom alga</name>
    <dbReference type="NCBI Taxonomy" id="44056"/>
    <lineage>
        <taxon>Eukaryota</taxon>
        <taxon>Sar</taxon>
        <taxon>Stramenopiles</taxon>
        <taxon>Ochrophyta</taxon>
        <taxon>Pelagophyceae</taxon>
        <taxon>Pelagomonadales</taxon>
        <taxon>Pelagomonadaceae</taxon>
        <taxon>Aureococcus</taxon>
    </lineage>
</organism>
<reference evidence="3 4" key="1">
    <citation type="submission" date="2024-03" db="EMBL/GenBank/DDBJ databases">
        <title>Aureococcus anophagefferens CCMP1851 and Kratosvirus quantuckense: Draft genome of a second virus-susceptible host strain in the model system.</title>
        <authorList>
            <person name="Chase E."/>
            <person name="Truchon A.R."/>
            <person name="Schepens W."/>
            <person name="Wilhelm S.W."/>
        </authorList>
    </citation>
    <scope>NUCLEOTIDE SEQUENCE [LARGE SCALE GENOMIC DNA]</scope>
    <source>
        <strain evidence="3 4">CCMP1851</strain>
    </source>
</reference>
<dbReference type="PANTHER" id="PTHR37384:SF1">
    <property type="entry name" value="OS01G0835600 PROTEIN"/>
    <property type="match status" value="1"/>
</dbReference>
<dbReference type="Pfam" id="PF21743">
    <property type="entry name" value="PTM_DIR17_Tudor"/>
    <property type="match status" value="1"/>
</dbReference>
<name>A0ABR1GDQ7_AURAN</name>
<dbReference type="Proteomes" id="UP001363151">
    <property type="component" value="Unassembled WGS sequence"/>
</dbReference>
<feature type="region of interest" description="Disordered" evidence="1">
    <location>
        <begin position="473"/>
        <end position="555"/>
    </location>
</feature>
<proteinExistence type="predicted"/>
<sequence length="571" mass="60387">MAAPSALAPRRTRFAALSAVAAAAVLGAAAFASARGDRRGATASFAAVSSTAAKTFVEHRYTDSHAKAGEHGHVDGIDDVVLGGVDVVAYFSLAAGAAPVYGSSAYASSLTSVDASDGNSFQSVFWFASKANLEAFEASPSKYAPRFGGFCSYGMSSEFAKGGDAPMATANATAGWPWAKDYVGPPANQSVWAVRDGKLYLAFLRAVMDAFLDDFDALSAVAEGRWETFYGTSSSAPTGPFNTQCLASGYESTPTRTCTYAPQKLAGIESPRALDDACRSALNASCGDDRGDNPVADFSCSECLTTHAAFLTESCPAADDGTLPAKVDRAYCWTIRSILRAKTNYERIGVDEDAPMDTIKAEYRDQALALHGDKGGGSQQKEEAMALLNDAKATLLDPDARAAYDRGLREKREPRFARVGKRVVKEFIDENTGELAPFVGRVDSYDGEDFFRVVYDDGDAEHLDLDEVDAILAPDDDAPPATAAKKPAAAQKKKPAAAQKKPAMKKPAAAKTCKPAAKAPPKTPRAKKATKASKAEPAAPPRKRRRDGAAAPPGFLASCLGAMRSYWRRVV</sequence>
<keyword evidence="4" id="KW-1185">Reference proteome</keyword>
<gene>
    <name evidence="3" type="ORF">SO694_00003544</name>
</gene>
<evidence type="ECO:0000256" key="1">
    <source>
        <dbReference type="SAM" id="MobiDB-lite"/>
    </source>
</evidence>
<evidence type="ECO:0000313" key="3">
    <source>
        <dbReference type="EMBL" id="KAK7253957.1"/>
    </source>
</evidence>
<dbReference type="InterPro" id="IPR047365">
    <property type="entry name" value="Tudor_AtPTM-like"/>
</dbReference>
<dbReference type="Gene3D" id="1.10.287.110">
    <property type="entry name" value="DnaJ domain"/>
    <property type="match status" value="1"/>
</dbReference>
<dbReference type="Pfam" id="PF00226">
    <property type="entry name" value="DnaJ"/>
    <property type="match status" value="1"/>
</dbReference>
<dbReference type="CDD" id="cd20401">
    <property type="entry name" value="Tudor_AtPTM-like"/>
    <property type="match status" value="1"/>
</dbReference>
<dbReference type="PROSITE" id="PS50076">
    <property type="entry name" value="DNAJ_2"/>
    <property type="match status" value="1"/>
</dbReference>
<evidence type="ECO:0000259" key="2">
    <source>
        <dbReference type="PROSITE" id="PS50076"/>
    </source>
</evidence>
<feature type="domain" description="J" evidence="2">
    <location>
        <begin position="343"/>
        <end position="408"/>
    </location>
</feature>
<dbReference type="CDD" id="cd06257">
    <property type="entry name" value="DnaJ"/>
    <property type="match status" value="1"/>
</dbReference>